<dbReference type="AlphaFoldDB" id="A0A0H0XTM6"/>
<dbReference type="PATRIC" id="fig|874156.12.peg.1640"/>
<dbReference type="RefSeq" id="WP_047093479.1">
    <property type="nucleotide sequence ID" value="NZ_LBHU01000002.1"/>
</dbReference>
<gene>
    <name evidence="1" type="ORF">AAV99_07980</name>
</gene>
<proteinExistence type="predicted"/>
<dbReference type="STRING" id="874156.GCA_001021555_01723"/>
<dbReference type="OrthoDB" id="7432967at2"/>
<dbReference type="EMBL" id="LBHU01000002">
    <property type="protein sequence ID" value="KLI63665.1"/>
    <property type="molecule type" value="Genomic_DNA"/>
</dbReference>
<protein>
    <recommendedName>
        <fullName evidence="3">DUF1493 family protein</fullName>
    </recommendedName>
</protein>
<reference evidence="1 2" key="1">
    <citation type="submission" date="2015-04" db="EMBL/GenBank/DDBJ databases">
        <title>The draft genome sequence of Erythrobacter marinus HWDM-33.</title>
        <authorList>
            <person name="Zhuang L."/>
            <person name="Liu Y."/>
            <person name="Shao Z."/>
        </authorList>
    </citation>
    <scope>NUCLEOTIDE SEQUENCE [LARGE SCALE GENOMIC DNA]</scope>
    <source>
        <strain evidence="1 2">HWDM-33</strain>
    </source>
</reference>
<comment type="caution">
    <text evidence="1">The sequence shown here is derived from an EMBL/GenBank/DDBJ whole genome shotgun (WGS) entry which is preliminary data.</text>
</comment>
<evidence type="ECO:0008006" key="3">
    <source>
        <dbReference type="Google" id="ProtNLM"/>
    </source>
</evidence>
<evidence type="ECO:0000313" key="2">
    <source>
        <dbReference type="Proteomes" id="UP000053455"/>
    </source>
</evidence>
<accession>A0A0H0XTM6</accession>
<evidence type="ECO:0000313" key="1">
    <source>
        <dbReference type="EMBL" id="KLI63665.1"/>
    </source>
</evidence>
<keyword evidence="2" id="KW-1185">Reference proteome</keyword>
<organism evidence="1 2">
    <name type="scientific">Aurantiacibacter marinus</name>
    <dbReference type="NCBI Taxonomy" id="874156"/>
    <lineage>
        <taxon>Bacteria</taxon>
        <taxon>Pseudomonadati</taxon>
        <taxon>Pseudomonadota</taxon>
        <taxon>Alphaproteobacteria</taxon>
        <taxon>Sphingomonadales</taxon>
        <taxon>Erythrobacteraceae</taxon>
        <taxon>Aurantiacibacter</taxon>
    </lineage>
</organism>
<dbReference type="Proteomes" id="UP000053455">
    <property type="component" value="Unassembled WGS sequence"/>
</dbReference>
<sequence>MIDPPPKSDGALAYVLWVAREWQGCTNATELSAVMQDLGIGGEDVDDFALRLAERYGDQVADWPWQRFADLNEGLSLLFPFMLVWQLASWPFRGRFSYPSNKQRLTLGHIAFVLERGEWVDP</sequence>
<name>A0A0H0XTM6_9SPHN</name>